<reference evidence="3" key="1">
    <citation type="submission" date="2023-01" db="EMBL/GenBank/DDBJ databases">
        <title>Xenophilus mangrovi sp. nov., isolated from soil of Mangrove nature reserve.</title>
        <authorList>
            <person name="Xu S."/>
            <person name="Liu Z."/>
            <person name="Xu Y."/>
        </authorList>
    </citation>
    <scope>NUCLEOTIDE SEQUENCE</scope>
    <source>
        <strain evidence="3">YW8</strain>
    </source>
</reference>
<dbReference type="Pfam" id="PF20349">
    <property type="entry name" value="DUF6644"/>
    <property type="match status" value="1"/>
</dbReference>
<gene>
    <name evidence="3" type="ORF">PGB34_15185</name>
</gene>
<sequence>MEAWLTLIGAWPGARWLQGSGTAYLFVNTAHILGLALLLGAIVALDLRLAGWLRGGAALAVLAPTLSRTAAAGLGLALLTGLWLFSVRPVEYVQNPAFLWKMGLLLAALLNVAWQHAAPGWRGVLAGARPAAGVRWRARLSLLLWLSVLLAGRWIGFL</sequence>
<evidence type="ECO:0000259" key="2">
    <source>
        <dbReference type="Pfam" id="PF20349"/>
    </source>
</evidence>
<feature type="transmembrane region" description="Helical" evidence="1">
    <location>
        <begin position="57"/>
        <end position="85"/>
    </location>
</feature>
<comment type="caution">
    <text evidence="3">The sequence shown here is derived from an EMBL/GenBank/DDBJ whole genome shotgun (WGS) entry which is preliminary data.</text>
</comment>
<protein>
    <submittedName>
        <fullName evidence="3">DUF2214 domain-containing protein</fullName>
    </submittedName>
</protein>
<dbReference type="InterPro" id="IPR046586">
    <property type="entry name" value="DUF6644"/>
</dbReference>
<accession>A0AAE3N7Z1</accession>
<evidence type="ECO:0000313" key="4">
    <source>
        <dbReference type="Proteomes" id="UP001212602"/>
    </source>
</evidence>
<dbReference type="RefSeq" id="WP_271428944.1">
    <property type="nucleotide sequence ID" value="NZ_JAQIPB010000007.1"/>
</dbReference>
<keyword evidence="1" id="KW-0812">Transmembrane</keyword>
<feature type="transmembrane region" description="Helical" evidence="1">
    <location>
        <begin position="138"/>
        <end position="156"/>
    </location>
</feature>
<keyword evidence="1" id="KW-0472">Membrane</keyword>
<evidence type="ECO:0000256" key="1">
    <source>
        <dbReference type="SAM" id="Phobius"/>
    </source>
</evidence>
<feature type="transmembrane region" description="Helical" evidence="1">
    <location>
        <begin position="97"/>
        <end position="117"/>
    </location>
</feature>
<keyword evidence="1" id="KW-1133">Transmembrane helix</keyword>
<evidence type="ECO:0000313" key="3">
    <source>
        <dbReference type="EMBL" id="MDA7417705.1"/>
    </source>
</evidence>
<proteinExistence type="predicted"/>
<feature type="domain" description="DUF6644" evidence="2">
    <location>
        <begin position="25"/>
        <end position="157"/>
    </location>
</feature>
<name>A0AAE3N7Z1_9BURK</name>
<dbReference type="Proteomes" id="UP001212602">
    <property type="component" value="Unassembled WGS sequence"/>
</dbReference>
<dbReference type="AlphaFoldDB" id="A0AAE3N7Z1"/>
<feature type="transmembrane region" description="Helical" evidence="1">
    <location>
        <begin position="23"/>
        <end position="45"/>
    </location>
</feature>
<organism evidence="3 4">
    <name type="scientific">Xenophilus arseniciresistens</name>
    <dbReference type="NCBI Taxonomy" id="1283306"/>
    <lineage>
        <taxon>Bacteria</taxon>
        <taxon>Pseudomonadati</taxon>
        <taxon>Pseudomonadota</taxon>
        <taxon>Betaproteobacteria</taxon>
        <taxon>Burkholderiales</taxon>
        <taxon>Comamonadaceae</taxon>
        <taxon>Xenophilus</taxon>
    </lineage>
</organism>
<keyword evidence="4" id="KW-1185">Reference proteome</keyword>
<dbReference type="EMBL" id="JAQIPB010000007">
    <property type="protein sequence ID" value="MDA7417705.1"/>
    <property type="molecule type" value="Genomic_DNA"/>
</dbReference>